<dbReference type="OrthoDB" id="9811198at2"/>
<dbReference type="Gene3D" id="3.30.70.260">
    <property type="match status" value="1"/>
</dbReference>
<keyword evidence="13" id="KW-1185">Reference proteome</keyword>
<dbReference type="InParanoid" id="A0A2U3N1P6"/>
<evidence type="ECO:0000256" key="7">
    <source>
        <dbReference type="ARBA" id="ARBA00023136"/>
    </source>
</evidence>
<keyword evidence="5 9" id="KW-0812">Transmembrane</keyword>
<accession>A0A2U3N1P6</accession>
<evidence type="ECO:0000256" key="9">
    <source>
        <dbReference type="RuleBase" id="RU365041"/>
    </source>
</evidence>
<feature type="transmembrane region" description="Helical" evidence="9">
    <location>
        <begin position="119"/>
        <end position="137"/>
    </location>
</feature>
<keyword evidence="9" id="KW-0997">Cell inner membrane</keyword>
<feature type="transmembrane region" description="Helical" evidence="9">
    <location>
        <begin position="70"/>
        <end position="89"/>
    </location>
</feature>
<evidence type="ECO:0000313" key="13">
    <source>
        <dbReference type="Proteomes" id="UP000245974"/>
    </source>
</evidence>
<evidence type="ECO:0000256" key="4">
    <source>
        <dbReference type="ARBA" id="ARBA00022475"/>
    </source>
</evidence>
<gene>
    <name evidence="12" type="ORF">KPC_2731</name>
</gene>
<dbReference type="InterPro" id="IPR048640">
    <property type="entry name" value="MgtC-like_C"/>
</dbReference>
<dbReference type="Pfam" id="PF02308">
    <property type="entry name" value="MgtC"/>
    <property type="match status" value="1"/>
</dbReference>
<dbReference type="PANTHER" id="PTHR33778">
    <property type="entry name" value="PROTEIN MGTC"/>
    <property type="match status" value="1"/>
</dbReference>
<evidence type="ECO:0000313" key="12">
    <source>
        <dbReference type="EMBL" id="SPL71553.1"/>
    </source>
</evidence>
<dbReference type="Proteomes" id="UP000245974">
    <property type="component" value="Unassembled WGS sequence"/>
</dbReference>
<comment type="similarity">
    <text evidence="2 9">Belongs to the MgtC/SapB family.</text>
</comment>
<dbReference type="EMBL" id="OOGT01000147">
    <property type="protein sequence ID" value="SPL71553.1"/>
    <property type="molecule type" value="Genomic_DNA"/>
</dbReference>
<dbReference type="Pfam" id="PF21770">
    <property type="entry name" value="MgtC_SapB_C"/>
    <property type="match status" value="1"/>
</dbReference>
<evidence type="ECO:0000256" key="6">
    <source>
        <dbReference type="ARBA" id="ARBA00022989"/>
    </source>
</evidence>
<feature type="transmembrane region" description="Helical" evidence="9">
    <location>
        <begin position="44"/>
        <end position="64"/>
    </location>
</feature>
<feature type="transmembrane region" description="Helical" evidence="9">
    <location>
        <begin position="96"/>
        <end position="113"/>
    </location>
</feature>
<dbReference type="RefSeq" id="WP_121974973.1">
    <property type="nucleotide sequence ID" value="NZ_OOGT01000147.1"/>
</dbReference>
<dbReference type="PANTHER" id="PTHR33778:SF3">
    <property type="entry name" value="PROTEIN MGTC"/>
    <property type="match status" value="1"/>
</dbReference>
<evidence type="ECO:0000259" key="11">
    <source>
        <dbReference type="Pfam" id="PF21770"/>
    </source>
</evidence>
<comment type="function">
    <text evidence="8">Virulence factor required for growth in low Mg(2+) medium and for intramacrophage survival. May be involved in regulating membrane potential by activating Na(+)/K(+)-ATPase.</text>
</comment>
<evidence type="ECO:0000256" key="1">
    <source>
        <dbReference type="ARBA" id="ARBA00004651"/>
    </source>
</evidence>
<feature type="domain" description="MgtC/SapB/SrpB/YhiD N-terminal" evidence="10">
    <location>
        <begin position="21"/>
        <end position="141"/>
    </location>
</feature>
<proteinExistence type="inferred from homology"/>
<feature type="transmembrane region" description="Helical" evidence="9">
    <location>
        <begin position="12"/>
        <end position="32"/>
    </location>
</feature>
<dbReference type="GO" id="GO:0005886">
    <property type="term" value="C:plasma membrane"/>
    <property type="evidence" value="ECO:0007669"/>
    <property type="project" value="UniProtKB-SubCell"/>
</dbReference>
<dbReference type="PRINTS" id="PR01837">
    <property type="entry name" value="MGTCSAPBPROT"/>
</dbReference>
<sequence>MQLQFIQHLEFVSTIDSIISLFTAFVLGGLIGFERQYRQRTAGLRTNVLVAVGAAIFVDIASNLSGADGAVRVIAYVVSGIGFLGAGVIMRQEGSIHGLNTAATLWCSAAVGAAAGSDLIVEAIVATLFIIAANTLLRPIVHMIDRSPLDDESEVLHVIYVVCDRDRSKKVMDELNLALKKHNFPAKDINVHPFGDKDVEIEAMLIASSIESEEIQPIIELLNAMPEVRQAFWDKNTIA</sequence>
<comment type="subcellular location">
    <subcellularLocation>
        <location evidence="9">Cell inner membrane</location>
        <topology evidence="9">Multi-pass membrane protein</topology>
    </subcellularLocation>
    <subcellularLocation>
        <location evidence="1">Cell membrane</location>
        <topology evidence="1">Multi-pass membrane protein</topology>
    </subcellularLocation>
</comment>
<keyword evidence="6 9" id="KW-1133">Transmembrane helix</keyword>
<evidence type="ECO:0000259" key="10">
    <source>
        <dbReference type="Pfam" id="PF02308"/>
    </source>
</evidence>
<dbReference type="InterPro" id="IPR049177">
    <property type="entry name" value="MgtC_SapB_SrpB_YhiD_N"/>
</dbReference>
<evidence type="ECO:0000256" key="2">
    <source>
        <dbReference type="ARBA" id="ARBA00009298"/>
    </source>
</evidence>
<keyword evidence="7 9" id="KW-0472">Membrane</keyword>
<reference evidence="13" key="1">
    <citation type="submission" date="2018-03" db="EMBL/GenBank/DDBJ databases">
        <authorList>
            <person name="Blom J."/>
        </authorList>
    </citation>
    <scope>NUCLEOTIDE SEQUENCE [LARGE SCALE GENOMIC DNA]</scope>
    <source>
        <strain evidence="13">KPC-SM-21</strain>
    </source>
</reference>
<organism evidence="12 13">
    <name type="scientific">Acinetobacter stercoris</name>
    <dbReference type="NCBI Taxonomy" id="2126983"/>
    <lineage>
        <taxon>Bacteria</taxon>
        <taxon>Pseudomonadati</taxon>
        <taxon>Pseudomonadota</taxon>
        <taxon>Gammaproteobacteria</taxon>
        <taxon>Moraxellales</taxon>
        <taxon>Moraxellaceae</taxon>
        <taxon>Acinetobacter</taxon>
    </lineage>
</organism>
<evidence type="ECO:0000256" key="8">
    <source>
        <dbReference type="ARBA" id="ARBA00025369"/>
    </source>
</evidence>
<keyword evidence="4" id="KW-1003">Cell membrane</keyword>
<feature type="domain" description="MgtC-like C-terminal" evidence="11">
    <location>
        <begin position="159"/>
        <end position="233"/>
    </location>
</feature>
<name>A0A2U3N1P6_9GAMM</name>
<evidence type="ECO:0000256" key="3">
    <source>
        <dbReference type="ARBA" id="ARBA00013833"/>
    </source>
</evidence>
<dbReference type="InterPro" id="IPR003416">
    <property type="entry name" value="MgtC/SapB/SrpB/YhiD_fam"/>
</dbReference>
<dbReference type="AlphaFoldDB" id="A0A2U3N1P6"/>
<protein>
    <recommendedName>
        <fullName evidence="3 9">Protein MgtC</fullName>
    </recommendedName>
</protein>
<evidence type="ECO:0000256" key="5">
    <source>
        <dbReference type="ARBA" id="ARBA00022692"/>
    </source>
</evidence>